<dbReference type="InterPro" id="IPR002893">
    <property type="entry name" value="Znf_MYND"/>
</dbReference>
<dbReference type="Proteomes" id="UP001519460">
    <property type="component" value="Unassembled WGS sequence"/>
</dbReference>
<keyword evidence="8" id="KW-1185">Reference proteome</keyword>
<comment type="caution">
    <text evidence="7">The sequence shown here is derived from an EMBL/GenBank/DDBJ whole genome shotgun (WGS) entry which is preliminary data.</text>
</comment>
<evidence type="ECO:0000259" key="5">
    <source>
        <dbReference type="Pfam" id="PF01753"/>
    </source>
</evidence>
<feature type="domain" description="DUF8117" evidence="6">
    <location>
        <begin position="2"/>
        <end position="133"/>
    </location>
</feature>
<feature type="compositionally biased region" description="Basic residues" evidence="4">
    <location>
        <begin position="662"/>
        <end position="677"/>
    </location>
</feature>
<evidence type="ECO:0008006" key="9">
    <source>
        <dbReference type="Google" id="ProtNLM"/>
    </source>
</evidence>
<dbReference type="AlphaFoldDB" id="A0ABD0KDF6"/>
<dbReference type="GO" id="GO:0008270">
    <property type="term" value="F:zinc ion binding"/>
    <property type="evidence" value="ECO:0007669"/>
    <property type="project" value="UniProtKB-KW"/>
</dbReference>
<feature type="region of interest" description="Disordered" evidence="4">
    <location>
        <begin position="141"/>
        <end position="164"/>
    </location>
</feature>
<organism evidence="7 8">
    <name type="scientific">Batillaria attramentaria</name>
    <dbReference type="NCBI Taxonomy" id="370345"/>
    <lineage>
        <taxon>Eukaryota</taxon>
        <taxon>Metazoa</taxon>
        <taxon>Spiralia</taxon>
        <taxon>Lophotrochozoa</taxon>
        <taxon>Mollusca</taxon>
        <taxon>Gastropoda</taxon>
        <taxon>Caenogastropoda</taxon>
        <taxon>Sorbeoconcha</taxon>
        <taxon>Cerithioidea</taxon>
        <taxon>Batillariidae</taxon>
        <taxon>Batillaria</taxon>
    </lineage>
</organism>
<evidence type="ECO:0000256" key="3">
    <source>
        <dbReference type="ARBA" id="ARBA00022833"/>
    </source>
</evidence>
<dbReference type="Pfam" id="PF26431">
    <property type="entry name" value="DUF8117"/>
    <property type="match status" value="1"/>
</dbReference>
<keyword evidence="2" id="KW-0863">Zinc-finger</keyword>
<dbReference type="Gene3D" id="6.10.140.2220">
    <property type="match status" value="1"/>
</dbReference>
<evidence type="ECO:0000256" key="1">
    <source>
        <dbReference type="ARBA" id="ARBA00022723"/>
    </source>
</evidence>
<protein>
    <recommendedName>
        <fullName evidence="9">MYND-type domain-containing protein</fullName>
    </recommendedName>
</protein>
<dbReference type="EMBL" id="JACVVK020000199">
    <property type="protein sequence ID" value="KAK7485118.1"/>
    <property type="molecule type" value="Genomic_DNA"/>
</dbReference>
<evidence type="ECO:0000313" key="7">
    <source>
        <dbReference type="EMBL" id="KAK7485118.1"/>
    </source>
</evidence>
<gene>
    <name evidence="7" type="ORF">BaRGS_00023658</name>
</gene>
<evidence type="ECO:0000313" key="8">
    <source>
        <dbReference type="Proteomes" id="UP001519460"/>
    </source>
</evidence>
<evidence type="ECO:0000259" key="6">
    <source>
        <dbReference type="Pfam" id="PF26431"/>
    </source>
</evidence>
<sequence length="875" mass="96670">GKTFWTRFVSVFRSYIVRYSLLGDLPCDISHLQNALDFAFVVINENFVNGKANQAKNLLYNIADLGRSKHKFVHLDSKSFTKDPFYTKDTRDIFREFFGPATEKASYVRVYLLSPVYMRFGRSIVRCLELWKDAPEIDPSDDSYYIPPAPLEPRTDDSPDSPQKGPLLCAAHLEDCNMKYYQQFVVGSPNTPVALDIWGTGDPRRCEPGNPLYNPAAPLLSDWRIGLTCEKFQEFYIYCSTNFVKPEEQCADCRSLAKKARKKLKKKLKKQVMNMESVDGSKITGTSDLDIEVNKSTESRDLAVAKPTQMFKETDTSSHNLCAKHSQINSQTGKDKNGALGSGGDHSCNGSGSQAVAPVNGSSGKRECFTSTAVTFRKQEEITLPCPKRKSSDGKMVFEVMTKSDPVTACKEIRIFVKEIDVSKLAASGETNPRRILGGSQPPPLNADHIRQLVPGLPPGFVWAEGSKWCAAYVDYSAMDASGEKSPTRFILKVFNPNIYVAKESNFALLKYVVQRKRRPSAGWVLGEDDVFTWCQGLRKEDLEQLGMTTFTISTGMGLEDSLLPAEQKTRTRLPGAELSVMSQRAIEKEIQMCNMLTQAWQNSKANEKSVDFIDIDPDDMDYGQPSAADSLAAGLGLGNTVTTFNTGDTAGGDSSSALTKKSAKGKKGKKESKKLAKATTPQAPPVDYTNIDPMTAALHKTIATISGNPPNLNPPKVVNPTELGLPEGCDVIGICARDPDGTSKYLLTARDPYDTKTAQILKDLGYETIDFGLSQYEQPYTPQAPLPVGEQVDMAIKALEAQEAKEAAAKDQGSRPLSVCANCKSREPVPKTYKKCQRCKDEAVIEARYYCGRKCQGEDWLARHREEHKSGTLH</sequence>
<name>A0ABD0KDF6_9CAEN</name>
<dbReference type="InterPro" id="IPR058430">
    <property type="entry name" value="DUF8117"/>
</dbReference>
<keyword evidence="1" id="KW-0479">Metal-binding</keyword>
<feature type="non-terminal residue" evidence="7">
    <location>
        <position position="1"/>
    </location>
</feature>
<evidence type="ECO:0000256" key="4">
    <source>
        <dbReference type="SAM" id="MobiDB-lite"/>
    </source>
</evidence>
<accession>A0ABD0KDF6</accession>
<proteinExistence type="predicted"/>
<keyword evidence="3" id="KW-0862">Zinc</keyword>
<feature type="region of interest" description="Disordered" evidence="4">
    <location>
        <begin position="645"/>
        <end position="689"/>
    </location>
</feature>
<feature type="domain" description="MYND-type" evidence="5">
    <location>
        <begin position="821"/>
        <end position="868"/>
    </location>
</feature>
<reference evidence="7 8" key="1">
    <citation type="journal article" date="2023" name="Sci. Data">
        <title>Genome assembly of the Korean intertidal mud-creeper Batillaria attramentaria.</title>
        <authorList>
            <person name="Patra A.K."/>
            <person name="Ho P.T."/>
            <person name="Jun S."/>
            <person name="Lee S.J."/>
            <person name="Kim Y."/>
            <person name="Won Y.J."/>
        </authorList>
    </citation>
    <scope>NUCLEOTIDE SEQUENCE [LARGE SCALE GENOMIC DNA]</scope>
    <source>
        <strain evidence="7">Wonlab-2016</strain>
    </source>
</reference>
<dbReference type="Pfam" id="PF01753">
    <property type="entry name" value="zf-MYND"/>
    <property type="match status" value="1"/>
</dbReference>
<evidence type="ECO:0000256" key="2">
    <source>
        <dbReference type="ARBA" id="ARBA00022771"/>
    </source>
</evidence>
<feature type="region of interest" description="Disordered" evidence="4">
    <location>
        <begin position="326"/>
        <end position="364"/>
    </location>
</feature>